<dbReference type="AlphaFoldDB" id="A0AAW7ASZ1"/>
<organism evidence="4 5">
    <name type="scientific">Staphylococcus equorum</name>
    <dbReference type="NCBI Taxonomy" id="246432"/>
    <lineage>
        <taxon>Bacteria</taxon>
        <taxon>Bacillati</taxon>
        <taxon>Bacillota</taxon>
        <taxon>Bacilli</taxon>
        <taxon>Bacillales</taxon>
        <taxon>Staphylococcaceae</taxon>
        <taxon>Staphylococcus</taxon>
    </lineage>
</organism>
<gene>
    <name evidence="4" type="ORF">P1A27_14330</name>
</gene>
<dbReference type="InterPro" id="IPR056338">
    <property type="entry name" value="Cap15-like_TM"/>
</dbReference>
<feature type="domain" description="Cap1-like TM helices" evidence="3">
    <location>
        <begin position="12"/>
        <end position="67"/>
    </location>
</feature>
<evidence type="ECO:0000256" key="1">
    <source>
        <dbReference type="SAM" id="Phobius"/>
    </source>
</evidence>
<dbReference type="Pfam" id="PF23471">
    <property type="entry name" value="Cap15_TM"/>
    <property type="match status" value="1"/>
</dbReference>
<keyword evidence="1" id="KW-0472">Membrane</keyword>
<sequence>MHEYSIDVEHSKILFYLSLLSILISSTITTILNTLIVKIPYVEFTVSFTAIGIFGILYALFNNYIWKWNFLKGIVKIPNLNGVWKGEFQSSYHNFNKSLPVVLIIEQTWSKICITGEFNHSKSSSNTASLKINDGGGVKLLYSYYNDKIPQYHEMGTSNHKGYANLEIKRDSMEGNYFNDPTNNENFGKMKLLKKS</sequence>
<feature type="transmembrane region" description="Helical" evidence="1">
    <location>
        <begin position="44"/>
        <end position="66"/>
    </location>
</feature>
<comment type="caution">
    <text evidence="4">The sequence shown here is derived from an EMBL/GenBank/DDBJ whole genome shotgun (WGS) entry which is preliminary data.</text>
</comment>
<keyword evidence="1" id="KW-1133">Transmembrane helix</keyword>
<evidence type="ECO:0000313" key="5">
    <source>
        <dbReference type="Proteomes" id="UP001174037"/>
    </source>
</evidence>
<keyword evidence="1" id="KW-0812">Transmembrane</keyword>
<feature type="transmembrane region" description="Helical" evidence="1">
    <location>
        <begin position="12"/>
        <end position="32"/>
    </location>
</feature>
<dbReference type="InterPro" id="IPR041208">
    <property type="entry name" value="Cap15"/>
</dbReference>
<protein>
    <recommendedName>
        <fullName evidence="6">SMODS-associating 2TM beta-strand rich effector domain-containing protein</fullName>
    </recommendedName>
</protein>
<dbReference type="EMBL" id="JARGCK010000023">
    <property type="protein sequence ID" value="MDK9867104.1"/>
    <property type="molecule type" value="Genomic_DNA"/>
</dbReference>
<reference evidence="4" key="1">
    <citation type="journal article" date="2023" name="Int. J. Mol. Sci.">
        <title>Antibiotic Resistance/Susceptibility Profiles of Staphylococcus equorum Strains from Cheese, and Genome Analysis for Antibiotic Resistance Genes.</title>
        <authorList>
            <person name="Vazquez L."/>
            <person name="Srednik M.E."/>
            <person name="Rodriguez J."/>
            <person name="Florez A.B."/>
            <person name="Mayo B."/>
        </authorList>
    </citation>
    <scope>NUCLEOTIDE SEQUENCE</scope>
    <source>
        <strain evidence="4">5A3I</strain>
    </source>
</reference>
<evidence type="ECO:0008006" key="6">
    <source>
        <dbReference type="Google" id="ProtNLM"/>
    </source>
</evidence>
<dbReference type="Pfam" id="PF18153">
    <property type="entry name" value="Cap15_CD_rec"/>
    <property type="match status" value="1"/>
</dbReference>
<evidence type="ECO:0000313" key="4">
    <source>
        <dbReference type="EMBL" id="MDK9867104.1"/>
    </source>
</evidence>
<dbReference type="RefSeq" id="WP_285324508.1">
    <property type="nucleotide sequence ID" value="NZ_JARGCJ010000031.1"/>
</dbReference>
<evidence type="ECO:0000259" key="3">
    <source>
        <dbReference type="Pfam" id="PF23471"/>
    </source>
</evidence>
<reference evidence="4" key="2">
    <citation type="submission" date="2023-03" db="EMBL/GenBank/DDBJ databases">
        <authorList>
            <person name="Vazquez L."/>
            <person name="Rodriguez J."/>
            <person name="Mayo B."/>
            <person name="Florez A.B."/>
        </authorList>
    </citation>
    <scope>NUCLEOTIDE SEQUENCE</scope>
    <source>
        <strain evidence="4">5A3I</strain>
    </source>
</reference>
<dbReference type="Proteomes" id="UP001174037">
    <property type="component" value="Unassembled WGS sequence"/>
</dbReference>
<name>A0AAW7ASZ1_9STAP</name>
<evidence type="ECO:0000259" key="2">
    <source>
        <dbReference type="Pfam" id="PF18153"/>
    </source>
</evidence>
<proteinExistence type="predicted"/>
<feature type="domain" description="CD-NTase-associated protein 15" evidence="2">
    <location>
        <begin position="75"/>
        <end position="192"/>
    </location>
</feature>
<accession>A0AAW7ASZ1</accession>